<feature type="domain" description="Endonuclease GajA/Old nuclease/RecF-like AAA" evidence="1">
    <location>
        <begin position="1"/>
        <end position="77"/>
    </location>
</feature>
<feature type="domain" description="Endonuclease GajA/Old nuclease/RecF-like AAA" evidence="1">
    <location>
        <begin position="205"/>
        <end position="410"/>
    </location>
</feature>
<name>A0ABW8ZPM4_9BURK</name>
<organism evidence="3 4">
    <name type="scientific">Paraburkholderia agricolaris</name>
    <dbReference type="NCBI Taxonomy" id="2152888"/>
    <lineage>
        <taxon>Bacteria</taxon>
        <taxon>Pseudomonadati</taxon>
        <taxon>Pseudomonadota</taxon>
        <taxon>Betaproteobacteria</taxon>
        <taxon>Burkholderiales</taxon>
        <taxon>Burkholderiaceae</taxon>
        <taxon>Paraburkholderia</taxon>
    </lineage>
</organism>
<dbReference type="InterPro" id="IPR027417">
    <property type="entry name" value="P-loop_NTPase"/>
</dbReference>
<feature type="domain" description="OLD protein-like TOPRIM" evidence="2">
    <location>
        <begin position="467"/>
        <end position="536"/>
    </location>
</feature>
<gene>
    <name evidence="3" type="ORF">PQR66_18360</name>
</gene>
<dbReference type="Pfam" id="PF20469">
    <property type="entry name" value="OLD-like_TOPRIM"/>
    <property type="match status" value="1"/>
</dbReference>
<dbReference type="Proteomes" id="UP001629249">
    <property type="component" value="Unassembled WGS sequence"/>
</dbReference>
<evidence type="ECO:0000313" key="3">
    <source>
        <dbReference type="EMBL" id="MFL9885012.1"/>
    </source>
</evidence>
<sequence length="623" mass="69315">MRLRRFEIRNFKAIAQASIEWDDLLVLIGENNCGKSSVLAALTCFLSGSSIRDSSLFRRHLTDAQNAIELTGHFDELTLTEQQQVAVRGRMANGEWVLKKKYWFEAGGNGDDAERGGWKEQLFSFSSQTAFAGWPEPDTTWAAFSADYQPLIQQIVNRGARPTNASREVLRDLVRAQRPDLVIVAAPDWVPNPGGGGNWKSNANSIIPRVVFVRAVHEASDETNAKDASTYGKLVNLIVERQLSQRPEMTALKQALDAVLELFRPDEQHPERQADEIRELQARINQGLSDVIGGQAFIKTEPPELRALVMPSTSLVIRDPLAGIETEVGHQGHGLQRTLIMTLLQVLAEVQAAPEPGGGGEAFVRAIILLVEEPELYLHPQMERLMRDVLYRLCSQHDMQVACCTHSPVFLDIAERYRSIVRLTKEANGDSTSRQVTQNIFPAAGDRAEKEKLQTVARFHPTVNELFFAKHVVLFEEFSAIAAFERAAELLGLFERHRRLRREISLVDCDGKCNITAFQRILNAFGIPYRVLHDEDTNNPAAFAENARIAALLPQGALNTVHAVGPDDLEGLLGYVASKGVSKPFAAVRKVEELHALQGLPPRFIEAMNMLYFGQLIEPSPAP</sequence>
<dbReference type="InterPro" id="IPR034139">
    <property type="entry name" value="TOPRIM_OLD"/>
</dbReference>
<dbReference type="CDD" id="cd01026">
    <property type="entry name" value="TOPRIM_OLD"/>
    <property type="match status" value="1"/>
</dbReference>
<comment type="caution">
    <text evidence="3">The sequence shown here is derived from an EMBL/GenBank/DDBJ whole genome shotgun (WGS) entry which is preliminary data.</text>
</comment>
<proteinExistence type="predicted"/>
<dbReference type="InterPro" id="IPR051396">
    <property type="entry name" value="Bact_Antivir_Def_Nuclease"/>
</dbReference>
<keyword evidence="4" id="KW-1185">Reference proteome</keyword>
<evidence type="ECO:0000259" key="1">
    <source>
        <dbReference type="Pfam" id="PF13175"/>
    </source>
</evidence>
<dbReference type="Pfam" id="PF13175">
    <property type="entry name" value="AAA_15"/>
    <property type="match status" value="2"/>
</dbReference>
<dbReference type="SUPFAM" id="SSF52540">
    <property type="entry name" value="P-loop containing nucleoside triphosphate hydrolases"/>
    <property type="match status" value="1"/>
</dbReference>
<accession>A0ABW8ZPM4</accession>
<evidence type="ECO:0000313" key="4">
    <source>
        <dbReference type="Proteomes" id="UP001629249"/>
    </source>
</evidence>
<protein>
    <submittedName>
        <fullName evidence="3">AAA family ATPase</fullName>
    </submittedName>
</protein>
<dbReference type="PANTHER" id="PTHR43581:SF2">
    <property type="entry name" value="EXCINUCLEASE ATPASE SUBUNIT"/>
    <property type="match status" value="1"/>
</dbReference>
<dbReference type="EMBL" id="JAQQFN010000013">
    <property type="protein sequence ID" value="MFL9885012.1"/>
    <property type="molecule type" value="Genomic_DNA"/>
</dbReference>
<dbReference type="RefSeq" id="WP_408330704.1">
    <property type="nucleotide sequence ID" value="NZ_JAQQFH010000016.1"/>
</dbReference>
<reference evidence="3 4" key="1">
    <citation type="journal article" date="2024" name="Chem. Sci.">
        <title>Discovery of megapolipeptins by genome mining of a Burkholderiales bacteria collection.</title>
        <authorList>
            <person name="Paulo B.S."/>
            <person name="Recchia M.J.J."/>
            <person name="Lee S."/>
            <person name="Fergusson C.H."/>
            <person name="Romanowski S.B."/>
            <person name="Hernandez A."/>
            <person name="Krull N."/>
            <person name="Liu D.Y."/>
            <person name="Cavanagh H."/>
            <person name="Bos A."/>
            <person name="Gray C.A."/>
            <person name="Murphy B.T."/>
            <person name="Linington R.G."/>
            <person name="Eustaquio A.S."/>
        </authorList>
    </citation>
    <scope>NUCLEOTIDE SEQUENCE [LARGE SCALE GENOMIC DNA]</scope>
    <source>
        <strain evidence="3 4">RL16-012-BIC-B</strain>
    </source>
</reference>
<dbReference type="Gene3D" id="3.40.50.300">
    <property type="entry name" value="P-loop containing nucleotide triphosphate hydrolases"/>
    <property type="match status" value="2"/>
</dbReference>
<dbReference type="InterPro" id="IPR041685">
    <property type="entry name" value="AAA_GajA/Old/RecF-like"/>
</dbReference>
<dbReference type="PANTHER" id="PTHR43581">
    <property type="entry name" value="ATP/GTP PHOSPHATASE"/>
    <property type="match status" value="1"/>
</dbReference>
<evidence type="ECO:0000259" key="2">
    <source>
        <dbReference type="Pfam" id="PF20469"/>
    </source>
</evidence>